<comment type="catalytic activity">
    <reaction evidence="11">
        <text>Couples ATP hydrolysis with the unwinding of duplex DNA by translocating in the 3'-5' direction.</text>
        <dbReference type="EC" id="5.6.2.4"/>
    </reaction>
</comment>
<dbReference type="GO" id="GO:0000725">
    <property type="term" value="P:recombinational repair"/>
    <property type="evidence" value="ECO:0007669"/>
    <property type="project" value="TreeGrafter"/>
</dbReference>
<keyword evidence="2 14" id="KW-0547">Nucleotide-binding</keyword>
<proteinExistence type="predicted"/>
<evidence type="ECO:0000259" key="17">
    <source>
        <dbReference type="PROSITE" id="PS51217"/>
    </source>
</evidence>
<dbReference type="STRING" id="103621.GCA_001067145_00171"/>
<name>C0W6Z4_9ACTO</name>
<evidence type="ECO:0000256" key="9">
    <source>
        <dbReference type="ARBA" id="ARBA00023204"/>
    </source>
</evidence>
<dbReference type="InterPro" id="IPR027417">
    <property type="entry name" value="P-loop_NTPase"/>
</dbReference>
<keyword evidence="7 14" id="KW-0067">ATP-binding</keyword>
<dbReference type="Gene3D" id="1.10.486.10">
    <property type="entry name" value="PCRA, domain 4"/>
    <property type="match status" value="1"/>
</dbReference>
<evidence type="ECO:0000256" key="5">
    <source>
        <dbReference type="ARBA" id="ARBA00022806"/>
    </source>
</evidence>
<dbReference type="GO" id="GO:0043138">
    <property type="term" value="F:3'-5' DNA helicase activity"/>
    <property type="evidence" value="ECO:0007669"/>
    <property type="project" value="UniProtKB-EC"/>
</dbReference>
<sequence>MMSTTPAASSAPQAELTPAYLARALGIHEPTPEQAAVICHPLSPVLVVAGAGSGKTATMSQRVVYLVASGAVEPGEVLGLTFTRKAAAELAQRISVRLDALAGSGLIERDEEGLDPTIATYNSFAGTIVRDHGLRIGVDPDATLITEARAWQVVSAIVERRRQPLPLESPARVTELVLALDGALCENLLEVDQAREQLGELDSFFESLATVRGLKTAVKGFDTAMKTRLALLDLVQEYRDVKRSQGMLTFGDQIALAYRVVSAPGSQEVVAALREQYRGVLLDEFQDTSTAQVRLLARLFADSGVTAVGDPNQAIYGWRGASAAALDEFHRAFNPAGCQAVHRGADPLTTIPVLPLSTAWRNDSRVLEAANALSAPLRHHTPAPGDAPAPRVPVEQLHARPRQAGLAEGAVLGAYLADPLQEAEVVASFLADRWNPQAQLAVLSRTRDSLLPVAEALRARSLPYEIVGIGGMLTIPEVADVRALLTVAANPERGDWLVRLLTAGGIGAADLAALYAHARRQMRGTSPFQPPADKSSQGASSVAQIPDAEPDSPMLAEAIEAVARSADRHPDGLAGVRVPGLSPAATRLADRLARQLRRVRRAMRLPLADLVTLAEQCLDLDIEVAARVDDRIGRRGLDGLREVAEQFTRDLDSASLPSFLEWLDAAEAHERALSAPEVEPEPGAVQLMTIHASKGLEWDHVAVIGMNEKGFPLYSTQPREDLSVRSKSWMGSADEFPHPLRMDAATLPPFTLGVLEPPEVDKDEVKDLLDQYCLALGRYGVSEERRLAYVALTRARHDVLLTGSHLSKSSTTPRPMSRFLAELRRRDLVQPYGPGWVDFDPEHGNGLVTRRARVLWPVQPGAADEAEDRDGVALARQQAAEEVAQACQDASVRLRHESEHSEGDQQAAPEAEVDGEPSTLVARWCEEARVLLAEREQEASAPRQLHLPAHLAATQLDALRTDPEELALHLRRPLPSRPSASARLGTVFHDSVTQRLSPHSALFSLEEAGVPDTVSAQDRQTLERWLATAQDLDLLQGYLLHDTEVEREMTISGVTLRCRIDAVFRREGSGEDEPAAWLIVDWKTGRHHVPVDQLSVYVHVWAASLGIPAEAVRAAYAYVDYPGGKVDELSGQELLSMETLTRTLSLAHAPGR</sequence>
<keyword evidence="8" id="KW-0238">DNA-binding</keyword>
<feature type="domain" description="UvrD-like helicase ATP-binding" evidence="16">
    <location>
        <begin position="28"/>
        <end position="363"/>
    </location>
</feature>
<evidence type="ECO:0000256" key="8">
    <source>
        <dbReference type="ARBA" id="ARBA00023125"/>
    </source>
</evidence>
<dbReference type="GO" id="GO:0005829">
    <property type="term" value="C:cytosol"/>
    <property type="evidence" value="ECO:0007669"/>
    <property type="project" value="TreeGrafter"/>
</dbReference>
<dbReference type="PROSITE" id="PS51198">
    <property type="entry name" value="UVRD_HELICASE_ATP_BIND"/>
    <property type="match status" value="1"/>
</dbReference>
<dbReference type="Pfam" id="PF13361">
    <property type="entry name" value="UvrD_C"/>
    <property type="match status" value="1"/>
</dbReference>
<evidence type="ECO:0000256" key="10">
    <source>
        <dbReference type="ARBA" id="ARBA00023235"/>
    </source>
</evidence>
<dbReference type="PROSITE" id="PS51217">
    <property type="entry name" value="UVRD_HELICASE_CTER"/>
    <property type="match status" value="1"/>
</dbReference>
<comment type="caution">
    <text evidence="18">The sequence shown here is derived from an EMBL/GenBank/DDBJ whole genome shotgun (WGS) entry which is preliminary data.</text>
</comment>
<dbReference type="Pfam" id="PF00580">
    <property type="entry name" value="UvrD-helicase"/>
    <property type="match status" value="1"/>
</dbReference>
<dbReference type="eggNOG" id="COG0210">
    <property type="taxonomic scope" value="Bacteria"/>
</dbReference>
<dbReference type="Gene3D" id="3.40.50.300">
    <property type="entry name" value="P-loop containing nucleotide triphosphate hydrolases"/>
    <property type="match status" value="4"/>
</dbReference>
<keyword evidence="9" id="KW-0234">DNA repair</keyword>
<feature type="domain" description="UvrD-like helicase C-terminal" evidence="17">
    <location>
        <begin position="364"/>
        <end position="695"/>
    </location>
</feature>
<keyword evidence="3" id="KW-0227">DNA damage</keyword>
<keyword evidence="6" id="KW-0269">Exonuclease</keyword>
<evidence type="ECO:0000256" key="11">
    <source>
        <dbReference type="ARBA" id="ARBA00034617"/>
    </source>
</evidence>
<dbReference type="GO" id="GO:0005524">
    <property type="term" value="F:ATP binding"/>
    <property type="evidence" value="ECO:0007669"/>
    <property type="project" value="UniProtKB-UniRule"/>
</dbReference>
<dbReference type="GO" id="GO:0033202">
    <property type="term" value="C:DNA helicase complex"/>
    <property type="evidence" value="ECO:0007669"/>
    <property type="project" value="TreeGrafter"/>
</dbReference>
<evidence type="ECO:0000256" key="2">
    <source>
        <dbReference type="ARBA" id="ARBA00022741"/>
    </source>
</evidence>
<dbReference type="GO" id="GO:0016887">
    <property type="term" value="F:ATP hydrolysis activity"/>
    <property type="evidence" value="ECO:0007669"/>
    <property type="project" value="RHEA"/>
</dbReference>
<dbReference type="PANTHER" id="PTHR11070:SF55">
    <property type="entry name" value="DNA 3'-5' HELICASE"/>
    <property type="match status" value="1"/>
</dbReference>
<dbReference type="InterPro" id="IPR000212">
    <property type="entry name" value="DNA_helicase_UvrD/REP"/>
</dbReference>
<evidence type="ECO:0000256" key="13">
    <source>
        <dbReference type="ARBA" id="ARBA00048988"/>
    </source>
</evidence>
<dbReference type="EC" id="5.6.2.4" evidence="12"/>
<feature type="binding site" evidence="14">
    <location>
        <begin position="49"/>
        <end position="56"/>
    </location>
    <ligand>
        <name>ATP</name>
        <dbReference type="ChEBI" id="CHEBI:30616"/>
    </ligand>
</feature>
<dbReference type="InterPro" id="IPR038726">
    <property type="entry name" value="PDDEXK_AddAB-type"/>
</dbReference>
<keyword evidence="19" id="KW-1185">Reference proteome</keyword>
<keyword evidence="5 14" id="KW-0347">Helicase</keyword>
<evidence type="ECO:0000256" key="1">
    <source>
        <dbReference type="ARBA" id="ARBA00022722"/>
    </source>
</evidence>
<dbReference type="eggNOG" id="COG2887">
    <property type="taxonomic scope" value="Bacteria"/>
</dbReference>
<organism evidence="18 19">
    <name type="scientific">Actinomyces urogenitalis DSM 15434</name>
    <dbReference type="NCBI Taxonomy" id="525246"/>
    <lineage>
        <taxon>Bacteria</taxon>
        <taxon>Bacillati</taxon>
        <taxon>Actinomycetota</taxon>
        <taxon>Actinomycetes</taxon>
        <taxon>Actinomycetales</taxon>
        <taxon>Actinomycetaceae</taxon>
        <taxon>Actinomyces</taxon>
    </lineage>
</organism>
<evidence type="ECO:0000259" key="16">
    <source>
        <dbReference type="PROSITE" id="PS51198"/>
    </source>
</evidence>
<evidence type="ECO:0000256" key="3">
    <source>
        <dbReference type="ARBA" id="ARBA00022763"/>
    </source>
</evidence>
<dbReference type="PANTHER" id="PTHR11070">
    <property type="entry name" value="UVRD / RECB / PCRA DNA HELICASE FAMILY MEMBER"/>
    <property type="match status" value="1"/>
</dbReference>
<dbReference type="InterPro" id="IPR014016">
    <property type="entry name" value="UvrD-like_ATP-bd"/>
</dbReference>
<reference evidence="18 19" key="1">
    <citation type="submission" date="2009-01" db="EMBL/GenBank/DDBJ databases">
        <authorList>
            <person name="Qin X."/>
            <person name="Bachman B."/>
            <person name="Battles P."/>
            <person name="Bell A."/>
            <person name="Bess C."/>
            <person name="Bickham C."/>
            <person name="Chaboub L."/>
            <person name="Chen D."/>
            <person name="Coyle M."/>
            <person name="Deiros D.R."/>
            <person name="Dinh H."/>
            <person name="Forbes L."/>
            <person name="Fowler G."/>
            <person name="Francisco L."/>
            <person name="Fu Q."/>
            <person name="Gubbala S."/>
            <person name="Hale W."/>
            <person name="Han Y."/>
            <person name="Hemphill L."/>
            <person name="Highlander S.K."/>
            <person name="Hirani K."/>
            <person name="Hogues M."/>
            <person name="Jackson L."/>
            <person name="Jakkamsetti A."/>
            <person name="Javaid M."/>
            <person name="Jiang H."/>
            <person name="Korchina V."/>
            <person name="Kovar C."/>
            <person name="Lara F."/>
            <person name="Lee S."/>
            <person name="Mata R."/>
            <person name="Mathew T."/>
            <person name="Moen C."/>
            <person name="Morales K."/>
            <person name="Munidasa M."/>
            <person name="Nazareth L."/>
            <person name="Ngo R."/>
            <person name="Nguyen L."/>
            <person name="Okwuonu G."/>
            <person name="Ongeri F."/>
            <person name="Patil S."/>
            <person name="Petrosino J."/>
            <person name="Pham C."/>
            <person name="Pham P."/>
            <person name="Pu L.-L."/>
            <person name="Puazo M."/>
            <person name="Raj R."/>
            <person name="Reid J."/>
            <person name="Rouhana J."/>
            <person name="Saada N."/>
            <person name="Shang Y."/>
            <person name="Simmons D."/>
            <person name="Thornton R."/>
            <person name="Warren J."/>
            <person name="Weissenberger G."/>
            <person name="Zhang J."/>
            <person name="Zhang L."/>
            <person name="Zhou C."/>
            <person name="Zhu D."/>
            <person name="Muzny D."/>
            <person name="Worley K."/>
            <person name="Gibbs R."/>
        </authorList>
    </citation>
    <scope>NUCLEOTIDE SEQUENCE [LARGE SCALE GENOMIC DNA]</scope>
    <source>
        <strain evidence="18 19">DSM 15434</strain>
    </source>
</reference>
<dbReference type="InterPro" id="IPR014017">
    <property type="entry name" value="DNA_helicase_UvrD-like_C"/>
</dbReference>
<keyword evidence="1" id="KW-0540">Nuclease</keyword>
<dbReference type="GO" id="GO:0003677">
    <property type="term" value="F:DNA binding"/>
    <property type="evidence" value="ECO:0007669"/>
    <property type="project" value="UniProtKB-KW"/>
</dbReference>
<keyword evidence="10" id="KW-0413">Isomerase</keyword>
<dbReference type="Pfam" id="PF12705">
    <property type="entry name" value="PDDEXK_1"/>
    <property type="match status" value="1"/>
</dbReference>
<dbReference type="Proteomes" id="UP000004778">
    <property type="component" value="Unassembled WGS sequence"/>
</dbReference>
<feature type="region of interest" description="Disordered" evidence="15">
    <location>
        <begin position="888"/>
        <end position="917"/>
    </location>
</feature>
<dbReference type="SUPFAM" id="SSF52540">
    <property type="entry name" value="P-loop containing nucleoside triphosphate hydrolases"/>
    <property type="match status" value="1"/>
</dbReference>
<evidence type="ECO:0000313" key="18">
    <source>
        <dbReference type="EMBL" id="EEH65473.1"/>
    </source>
</evidence>
<dbReference type="HOGENOM" id="CLU_003630_1_1_11"/>
<feature type="compositionally biased region" description="Polar residues" evidence="15">
    <location>
        <begin position="534"/>
        <end position="543"/>
    </location>
</feature>
<accession>C0W6Z4</accession>
<dbReference type="AlphaFoldDB" id="C0W6Z4"/>
<evidence type="ECO:0000256" key="7">
    <source>
        <dbReference type="ARBA" id="ARBA00022840"/>
    </source>
</evidence>
<feature type="compositionally biased region" description="Basic and acidic residues" evidence="15">
    <location>
        <begin position="892"/>
        <end position="903"/>
    </location>
</feature>
<evidence type="ECO:0000256" key="4">
    <source>
        <dbReference type="ARBA" id="ARBA00022801"/>
    </source>
</evidence>
<dbReference type="InterPro" id="IPR011604">
    <property type="entry name" value="PDDEXK-like_dom_sf"/>
</dbReference>
<protein>
    <recommendedName>
        <fullName evidence="12">DNA 3'-5' helicase</fullName>
        <ecNumber evidence="12">5.6.2.4</ecNumber>
    </recommendedName>
</protein>
<dbReference type="EMBL" id="ACFH01000110">
    <property type="protein sequence ID" value="EEH65473.1"/>
    <property type="molecule type" value="Genomic_DNA"/>
</dbReference>
<evidence type="ECO:0000256" key="15">
    <source>
        <dbReference type="SAM" id="MobiDB-lite"/>
    </source>
</evidence>
<dbReference type="Gene3D" id="3.90.320.10">
    <property type="match status" value="1"/>
</dbReference>
<evidence type="ECO:0000256" key="14">
    <source>
        <dbReference type="PROSITE-ProRule" id="PRU00560"/>
    </source>
</evidence>
<comment type="catalytic activity">
    <reaction evidence="13">
        <text>ATP + H2O = ADP + phosphate + H(+)</text>
        <dbReference type="Rhea" id="RHEA:13065"/>
        <dbReference type="ChEBI" id="CHEBI:15377"/>
        <dbReference type="ChEBI" id="CHEBI:15378"/>
        <dbReference type="ChEBI" id="CHEBI:30616"/>
        <dbReference type="ChEBI" id="CHEBI:43474"/>
        <dbReference type="ChEBI" id="CHEBI:456216"/>
        <dbReference type="EC" id="5.6.2.4"/>
    </reaction>
</comment>
<gene>
    <name evidence="18" type="ORF">HMPREF0058_1638</name>
</gene>
<evidence type="ECO:0000256" key="6">
    <source>
        <dbReference type="ARBA" id="ARBA00022839"/>
    </source>
</evidence>
<dbReference type="GO" id="GO:0004527">
    <property type="term" value="F:exonuclease activity"/>
    <property type="evidence" value="ECO:0007669"/>
    <property type="project" value="UniProtKB-KW"/>
</dbReference>
<evidence type="ECO:0000313" key="19">
    <source>
        <dbReference type="Proteomes" id="UP000004778"/>
    </source>
</evidence>
<keyword evidence="4 14" id="KW-0378">Hydrolase</keyword>
<dbReference type="CDD" id="cd17932">
    <property type="entry name" value="DEXQc_UvrD"/>
    <property type="match status" value="1"/>
</dbReference>
<feature type="region of interest" description="Disordered" evidence="15">
    <location>
        <begin position="522"/>
        <end position="549"/>
    </location>
</feature>
<evidence type="ECO:0000256" key="12">
    <source>
        <dbReference type="ARBA" id="ARBA00034808"/>
    </source>
</evidence>